<protein>
    <submittedName>
        <fullName evidence="1">Uncharacterized protein</fullName>
    </submittedName>
</protein>
<name>S8EKZ5_FOMSC</name>
<dbReference type="EMBL" id="KE504123">
    <property type="protein sequence ID" value="EPT05767.1"/>
    <property type="molecule type" value="Genomic_DNA"/>
</dbReference>
<dbReference type="OrthoDB" id="2676448at2759"/>
<dbReference type="InParanoid" id="S8EKZ5"/>
<proteinExistence type="predicted"/>
<feature type="non-terminal residue" evidence="1">
    <location>
        <position position="63"/>
    </location>
</feature>
<gene>
    <name evidence="1" type="ORF">FOMPIDRAFT_24451</name>
</gene>
<keyword evidence="2" id="KW-1185">Reference proteome</keyword>
<accession>S8EKZ5</accession>
<evidence type="ECO:0000313" key="1">
    <source>
        <dbReference type="EMBL" id="EPT05767.1"/>
    </source>
</evidence>
<dbReference type="AlphaFoldDB" id="S8EKZ5"/>
<organism evidence="1 2">
    <name type="scientific">Fomitopsis schrenkii</name>
    <name type="common">Brown rot fungus</name>
    <dbReference type="NCBI Taxonomy" id="2126942"/>
    <lineage>
        <taxon>Eukaryota</taxon>
        <taxon>Fungi</taxon>
        <taxon>Dikarya</taxon>
        <taxon>Basidiomycota</taxon>
        <taxon>Agaricomycotina</taxon>
        <taxon>Agaricomycetes</taxon>
        <taxon>Polyporales</taxon>
        <taxon>Fomitopsis</taxon>
    </lineage>
</organism>
<reference evidence="1 2" key="1">
    <citation type="journal article" date="2012" name="Science">
        <title>The Paleozoic origin of enzymatic lignin decomposition reconstructed from 31 fungal genomes.</title>
        <authorList>
            <person name="Floudas D."/>
            <person name="Binder M."/>
            <person name="Riley R."/>
            <person name="Barry K."/>
            <person name="Blanchette R.A."/>
            <person name="Henrissat B."/>
            <person name="Martinez A.T."/>
            <person name="Otillar R."/>
            <person name="Spatafora J.W."/>
            <person name="Yadav J.S."/>
            <person name="Aerts A."/>
            <person name="Benoit I."/>
            <person name="Boyd A."/>
            <person name="Carlson A."/>
            <person name="Copeland A."/>
            <person name="Coutinho P.M."/>
            <person name="de Vries R.P."/>
            <person name="Ferreira P."/>
            <person name="Findley K."/>
            <person name="Foster B."/>
            <person name="Gaskell J."/>
            <person name="Glotzer D."/>
            <person name="Gorecki P."/>
            <person name="Heitman J."/>
            <person name="Hesse C."/>
            <person name="Hori C."/>
            <person name="Igarashi K."/>
            <person name="Jurgens J.A."/>
            <person name="Kallen N."/>
            <person name="Kersten P."/>
            <person name="Kohler A."/>
            <person name="Kuees U."/>
            <person name="Kumar T.K.A."/>
            <person name="Kuo A."/>
            <person name="LaButti K."/>
            <person name="Larrondo L.F."/>
            <person name="Lindquist E."/>
            <person name="Ling A."/>
            <person name="Lombard V."/>
            <person name="Lucas S."/>
            <person name="Lundell T."/>
            <person name="Martin R."/>
            <person name="McLaughlin D.J."/>
            <person name="Morgenstern I."/>
            <person name="Morin E."/>
            <person name="Murat C."/>
            <person name="Nagy L.G."/>
            <person name="Nolan M."/>
            <person name="Ohm R.A."/>
            <person name="Patyshakuliyeva A."/>
            <person name="Rokas A."/>
            <person name="Ruiz-Duenas F.J."/>
            <person name="Sabat G."/>
            <person name="Salamov A."/>
            <person name="Samejima M."/>
            <person name="Schmutz J."/>
            <person name="Slot J.C."/>
            <person name="St John F."/>
            <person name="Stenlid J."/>
            <person name="Sun H."/>
            <person name="Sun S."/>
            <person name="Syed K."/>
            <person name="Tsang A."/>
            <person name="Wiebenga A."/>
            <person name="Young D."/>
            <person name="Pisabarro A."/>
            <person name="Eastwood D.C."/>
            <person name="Martin F."/>
            <person name="Cullen D."/>
            <person name="Grigoriev I.V."/>
            <person name="Hibbett D.S."/>
        </authorList>
    </citation>
    <scope>NUCLEOTIDE SEQUENCE</scope>
    <source>
        <strain evidence="2">FP-58527</strain>
    </source>
</reference>
<evidence type="ECO:0000313" key="2">
    <source>
        <dbReference type="Proteomes" id="UP000015241"/>
    </source>
</evidence>
<dbReference type="Proteomes" id="UP000015241">
    <property type="component" value="Unassembled WGS sequence"/>
</dbReference>
<sequence length="63" mass="7006">VTSPDLAFELEERWRYRNTINEKITSCLLKTSCLPGFSGSLATGLRLGRDATRNDGIPLPPWA</sequence>
<feature type="non-terminal residue" evidence="1">
    <location>
        <position position="1"/>
    </location>
</feature>
<dbReference type="HOGENOM" id="CLU_2891984_0_0_1"/>